<dbReference type="InterPro" id="IPR051318">
    <property type="entry name" value="Fe-S_L-Ser"/>
</dbReference>
<keyword evidence="15" id="KW-1185">Reference proteome</keyword>
<evidence type="ECO:0000313" key="14">
    <source>
        <dbReference type="EMBL" id="QNM07464.1"/>
    </source>
</evidence>
<name>A0A7G9G9I2_9FIRM</name>
<dbReference type="Pfam" id="PF03313">
    <property type="entry name" value="SDH_alpha"/>
    <property type="match status" value="1"/>
</dbReference>
<keyword evidence="6" id="KW-0004">4Fe-4S</keyword>
<keyword evidence="5" id="KW-0312">Gluconeogenesis</keyword>
<dbReference type="InterPro" id="IPR005130">
    <property type="entry name" value="Ser_deHydtase-like_asu"/>
</dbReference>
<keyword evidence="8" id="KW-0408">Iron</keyword>
<keyword evidence="7" id="KW-0479">Metal-binding</keyword>
<dbReference type="CDD" id="cd00093">
    <property type="entry name" value="HTH_XRE"/>
    <property type="match status" value="1"/>
</dbReference>
<dbReference type="RefSeq" id="WP_118642960.1">
    <property type="nucleotide sequence ID" value="NZ_CP060635.1"/>
</dbReference>
<keyword evidence="9" id="KW-0411">Iron-sulfur</keyword>
<evidence type="ECO:0000313" key="15">
    <source>
        <dbReference type="Proteomes" id="UP000515860"/>
    </source>
</evidence>
<dbReference type="Pfam" id="PF01381">
    <property type="entry name" value="HTH_3"/>
    <property type="match status" value="1"/>
</dbReference>
<evidence type="ECO:0000256" key="11">
    <source>
        <dbReference type="ARBA" id="ARBA00041766"/>
    </source>
</evidence>
<evidence type="ECO:0000256" key="1">
    <source>
        <dbReference type="ARBA" id="ARBA00001966"/>
    </source>
</evidence>
<proteinExistence type="inferred from homology"/>
<dbReference type="InterPro" id="IPR005131">
    <property type="entry name" value="Ser_deHydtase_bsu"/>
</dbReference>
<dbReference type="PROSITE" id="PS50943">
    <property type="entry name" value="HTH_CROC1"/>
    <property type="match status" value="1"/>
</dbReference>
<dbReference type="GO" id="GO:0051539">
    <property type="term" value="F:4 iron, 4 sulfur cluster binding"/>
    <property type="evidence" value="ECO:0007669"/>
    <property type="project" value="UniProtKB-KW"/>
</dbReference>
<dbReference type="GO" id="GO:0003677">
    <property type="term" value="F:DNA binding"/>
    <property type="evidence" value="ECO:0007669"/>
    <property type="project" value="InterPro"/>
</dbReference>
<evidence type="ECO:0000256" key="9">
    <source>
        <dbReference type="ARBA" id="ARBA00023014"/>
    </source>
</evidence>
<dbReference type="SUPFAM" id="SSF143548">
    <property type="entry name" value="Serine metabolism enzymes domain"/>
    <property type="match status" value="1"/>
</dbReference>
<dbReference type="SUPFAM" id="SSF47413">
    <property type="entry name" value="lambda repressor-like DNA-binding domains"/>
    <property type="match status" value="1"/>
</dbReference>
<dbReference type="KEGG" id="whj:H9Q79_11020"/>
<dbReference type="EMBL" id="CP060635">
    <property type="protein sequence ID" value="QNM07464.1"/>
    <property type="molecule type" value="Genomic_DNA"/>
</dbReference>
<comment type="similarity">
    <text evidence="3">Belongs to the iron-sulfur dependent L-serine dehydratase family.</text>
</comment>
<dbReference type="InterPro" id="IPR029009">
    <property type="entry name" value="ASB_dom_sf"/>
</dbReference>
<evidence type="ECO:0000256" key="2">
    <source>
        <dbReference type="ARBA" id="ARBA00004742"/>
    </source>
</evidence>
<sequence length="491" mass="54621">MSIGKNIAKFRKRKKMTQEEFGKTIGVTNQAVSKWESEVSLPDVMLLPKIADKLEVSLDDLYGIHDSHEPVSSVHEEQSPKSGMESLRELYRIGVGPSSSHTMGPEKICRIFYSQHRTADRYKVVLYGSLALTGRGHGTDKAIQKVFGDKAEIVFDTQHQTIEFPNTMDLYAYYGENHQMKRAYSLGGGAISFDTVHPQKSTPYKLTSFYQISEYVKNHNMRIFDYVRECEGEEIFLYLQKVWQQMKAAIKEGTEREGYLQGGLGVERKARFLLKSRHIGETDVIRENRLISVYAFATSEQNADGETIVTAPTCGSCGVVPAVLFFMQQKHHFTDKQICNALATGGIIGNLIKTNASISGAECGCQAEIGSACAMAAAALAELYELDLEQIEYAAEIAIEHHLGLTCDPVKGLVQIPCIERNAVAAMRAINAVSLSNFLATTRNVSFDTIVNTMYETGKDIHHGYRETGINGLAKFYVQNDPNRIDDAIKI</sequence>
<dbReference type="InterPro" id="IPR010982">
    <property type="entry name" value="Lambda_DNA-bd_dom_sf"/>
</dbReference>
<evidence type="ECO:0000256" key="5">
    <source>
        <dbReference type="ARBA" id="ARBA00022432"/>
    </source>
</evidence>
<dbReference type="GO" id="GO:0003941">
    <property type="term" value="F:L-serine ammonia-lyase activity"/>
    <property type="evidence" value="ECO:0007669"/>
    <property type="project" value="UniProtKB-EC"/>
</dbReference>
<dbReference type="Pfam" id="PF03315">
    <property type="entry name" value="SDH_beta"/>
    <property type="match status" value="1"/>
</dbReference>
<dbReference type="GO" id="GO:0006094">
    <property type="term" value="P:gluconeogenesis"/>
    <property type="evidence" value="ECO:0007669"/>
    <property type="project" value="UniProtKB-KW"/>
</dbReference>
<comment type="cofactor">
    <cofactor evidence="1">
        <name>[4Fe-4S] cluster</name>
        <dbReference type="ChEBI" id="CHEBI:49883"/>
    </cofactor>
</comment>
<evidence type="ECO:0000256" key="6">
    <source>
        <dbReference type="ARBA" id="ARBA00022485"/>
    </source>
</evidence>
<dbReference type="PANTHER" id="PTHR30182:SF1">
    <property type="entry name" value="L-SERINE DEHYDRATASE 1"/>
    <property type="match status" value="1"/>
</dbReference>
<evidence type="ECO:0000256" key="10">
    <source>
        <dbReference type="ARBA" id="ARBA00023239"/>
    </source>
</evidence>
<dbReference type="GO" id="GO:0046872">
    <property type="term" value="F:metal ion binding"/>
    <property type="evidence" value="ECO:0007669"/>
    <property type="project" value="UniProtKB-KW"/>
</dbReference>
<evidence type="ECO:0000256" key="4">
    <source>
        <dbReference type="ARBA" id="ARBA00012093"/>
    </source>
</evidence>
<gene>
    <name evidence="14" type="ORF">H9Q79_11020</name>
</gene>
<dbReference type="SMART" id="SM00530">
    <property type="entry name" value="HTH_XRE"/>
    <property type="match status" value="1"/>
</dbReference>
<keyword evidence="10 14" id="KW-0456">Lyase</keyword>
<evidence type="ECO:0000259" key="13">
    <source>
        <dbReference type="PROSITE" id="PS50943"/>
    </source>
</evidence>
<evidence type="ECO:0000256" key="12">
    <source>
        <dbReference type="ARBA" id="ARBA00049406"/>
    </source>
</evidence>
<dbReference type="Proteomes" id="UP000515860">
    <property type="component" value="Chromosome"/>
</dbReference>
<dbReference type="EC" id="4.3.1.17" evidence="4"/>
<feature type="domain" description="HTH cro/C1-type" evidence="13">
    <location>
        <begin position="7"/>
        <end position="61"/>
    </location>
</feature>
<dbReference type="Gene3D" id="3.30.1330.90">
    <property type="entry name" value="D-3-phosphoglycerate dehydrogenase, domain 3"/>
    <property type="match status" value="1"/>
</dbReference>
<dbReference type="PANTHER" id="PTHR30182">
    <property type="entry name" value="L-SERINE DEHYDRATASE"/>
    <property type="match status" value="1"/>
</dbReference>
<accession>A0A7G9G9I2</accession>
<comment type="catalytic activity">
    <reaction evidence="12">
        <text>L-serine = pyruvate + NH4(+)</text>
        <dbReference type="Rhea" id="RHEA:19169"/>
        <dbReference type="ChEBI" id="CHEBI:15361"/>
        <dbReference type="ChEBI" id="CHEBI:28938"/>
        <dbReference type="ChEBI" id="CHEBI:33384"/>
        <dbReference type="EC" id="4.3.1.17"/>
    </reaction>
</comment>
<dbReference type="InterPro" id="IPR001387">
    <property type="entry name" value="Cro/C1-type_HTH"/>
</dbReference>
<reference evidence="14 15" key="1">
    <citation type="submission" date="2020-08" db="EMBL/GenBank/DDBJ databases">
        <authorList>
            <person name="Liu C."/>
            <person name="Sun Q."/>
        </authorList>
    </citation>
    <scope>NUCLEOTIDE SEQUENCE [LARGE SCALE GENOMIC DNA]</scope>
    <source>
        <strain evidence="14 15">NSJ-29</strain>
    </source>
</reference>
<organism evidence="14 15">
    <name type="scientific">Wansuia hejianensis</name>
    <dbReference type="NCBI Taxonomy" id="2763667"/>
    <lineage>
        <taxon>Bacteria</taxon>
        <taxon>Bacillati</taxon>
        <taxon>Bacillota</taxon>
        <taxon>Clostridia</taxon>
        <taxon>Lachnospirales</taxon>
        <taxon>Lachnospiraceae</taxon>
        <taxon>Wansuia</taxon>
    </lineage>
</organism>
<evidence type="ECO:0000256" key="8">
    <source>
        <dbReference type="ARBA" id="ARBA00023004"/>
    </source>
</evidence>
<dbReference type="AlphaFoldDB" id="A0A7G9G9I2"/>
<protein>
    <recommendedName>
        <fullName evidence="4">L-serine ammonia-lyase</fullName>
        <ecNumber evidence="4">4.3.1.17</ecNumber>
    </recommendedName>
    <alternativeName>
        <fullName evidence="11">L-serine deaminase</fullName>
    </alternativeName>
</protein>
<evidence type="ECO:0000256" key="3">
    <source>
        <dbReference type="ARBA" id="ARBA00008636"/>
    </source>
</evidence>
<evidence type="ECO:0000256" key="7">
    <source>
        <dbReference type="ARBA" id="ARBA00022723"/>
    </source>
</evidence>
<dbReference type="Gene3D" id="1.10.260.40">
    <property type="entry name" value="lambda repressor-like DNA-binding domains"/>
    <property type="match status" value="1"/>
</dbReference>
<comment type="pathway">
    <text evidence="2">Carbohydrate biosynthesis; gluconeogenesis.</text>
</comment>